<dbReference type="AlphaFoldDB" id="A0A5A9GNM8"/>
<dbReference type="EMBL" id="VTTN01000004">
    <property type="protein sequence ID" value="KAA0596003.1"/>
    <property type="molecule type" value="Genomic_DNA"/>
</dbReference>
<evidence type="ECO:0000256" key="1">
    <source>
        <dbReference type="ARBA" id="ARBA00001933"/>
    </source>
</evidence>
<dbReference type="InterPro" id="IPR015421">
    <property type="entry name" value="PyrdxlP-dep_Trfase_major"/>
</dbReference>
<comment type="caution">
    <text evidence="7">The sequence shown here is derived from an EMBL/GenBank/DDBJ whole genome shotgun (WGS) entry which is preliminary data.</text>
</comment>
<dbReference type="GO" id="GO:0009102">
    <property type="term" value="P:biotin biosynthetic process"/>
    <property type="evidence" value="ECO:0007669"/>
    <property type="project" value="TreeGrafter"/>
</dbReference>
<dbReference type="InterPro" id="IPR015424">
    <property type="entry name" value="PyrdxlP-dep_Trfase"/>
</dbReference>
<dbReference type="Pfam" id="PF00202">
    <property type="entry name" value="Aminotran_3"/>
    <property type="match status" value="1"/>
</dbReference>
<comment type="similarity">
    <text evidence="2 6">Belongs to the class-III pyridoxal-phosphate-dependent aminotransferase family.</text>
</comment>
<dbReference type="PROSITE" id="PS00600">
    <property type="entry name" value="AA_TRANSFER_CLASS_3"/>
    <property type="match status" value="1"/>
</dbReference>
<reference evidence="7 8" key="1">
    <citation type="submission" date="2019-08" db="EMBL/GenBank/DDBJ databases">
        <authorList>
            <person name="Grouzdev D."/>
            <person name="Tikhonova E."/>
            <person name="Kravchenko I."/>
        </authorList>
    </citation>
    <scope>NUCLEOTIDE SEQUENCE [LARGE SCALE GENOMIC DNA]</scope>
    <source>
        <strain evidence="7 8">59b</strain>
    </source>
</reference>
<evidence type="ECO:0000313" key="8">
    <source>
        <dbReference type="Proteomes" id="UP000324927"/>
    </source>
</evidence>
<dbReference type="PANTHER" id="PTHR42684:SF3">
    <property type="entry name" value="ADENOSYLMETHIONINE-8-AMINO-7-OXONONANOATE AMINOTRANSFERASE"/>
    <property type="match status" value="1"/>
</dbReference>
<name>A0A5A9GNM8_AZOLI</name>
<evidence type="ECO:0000313" key="7">
    <source>
        <dbReference type="EMBL" id="KAA0596003.1"/>
    </source>
</evidence>
<dbReference type="GO" id="GO:0030170">
    <property type="term" value="F:pyridoxal phosphate binding"/>
    <property type="evidence" value="ECO:0007669"/>
    <property type="project" value="InterPro"/>
</dbReference>
<accession>A0A5A9GNM8</accession>
<evidence type="ECO:0000256" key="4">
    <source>
        <dbReference type="ARBA" id="ARBA00022679"/>
    </source>
</evidence>
<dbReference type="PIRSF" id="PIRSF000521">
    <property type="entry name" value="Transaminase_4ab_Lys_Orn"/>
    <property type="match status" value="1"/>
</dbReference>
<evidence type="ECO:0000256" key="3">
    <source>
        <dbReference type="ARBA" id="ARBA00022576"/>
    </source>
</evidence>
<dbReference type="InterPro" id="IPR005814">
    <property type="entry name" value="Aminotrans_3"/>
</dbReference>
<keyword evidence="8" id="KW-1185">Reference proteome</keyword>
<sequence length="459" mass="48788">MTNALRALDIDLHLHSQTNARAHEERGPLALVRGDGVHVVDESGRRYIEGMAGLWCASLGFDEARLADAAARQMRTLATYHTFNHRTNDACVALAEAISAISPLKGGKIFFANSGSEANDTMVKLAWYHNAARGQPEKRKIISRTGAFHGSTVMGAALSGLPHMHRAFNLPDQGVVFTACPNHARYAEPGESQEEYATRLAAELEALIQAEGADSIAAMIAEPVMGAGGVILPPETYFPKIQAVLARHDILLLADEVICGFGRTGNWFGSQTFGFLPDMMSMAKGLSSGAIPIAAVALSDRIYQAIADQSAEVGVFGHGFTYSGHPVSAAVATEAIRIYHEIDVVGRARRLGAHLRAALAETLAGHPLVGEIRSVGLLAGIGLTADPATGRDFDPALRVGAQVERRCLAHGAIIRNMGDNIALCPPYVIEPGQIDALVERLRVALDDVADALSRDSLAA</sequence>
<dbReference type="Gene3D" id="3.40.640.10">
    <property type="entry name" value="Type I PLP-dependent aspartate aminotransferase-like (Major domain)"/>
    <property type="match status" value="1"/>
</dbReference>
<dbReference type="FunFam" id="3.40.640.10:FF:000014">
    <property type="entry name" value="Adenosylmethionine-8-amino-7-oxononanoate aminotransferase, probable"/>
    <property type="match status" value="1"/>
</dbReference>
<dbReference type="NCBIfam" id="NF004767">
    <property type="entry name" value="PRK06105.1"/>
    <property type="match status" value="1"/>
</dbReference>
<dbReference type="GO" id="GO:0004015">
    <property type="term" value="F:adenosylmethionine-8-amino-7-oxononanoate transaminase activity"/>
    <property type="evidence" value="ECO:0007669"/>
    <property type="project" value="TreeGrafter"/>
</dbReference>
<dbReference type="RefSeq" id="WP_149231400.1">
    <property type="nucleotide sequence ID" value="NZ_JALJXJ010000005.1"/>
</dbReference>
<evidence type="ECO:0000256" key="5">
    <source>
        <dbReference type="ARBA" id="ARBA00022898"/>
    </source>
</evidence>
<keyword evidence="4 7" id="KW-0808">Transferase</keyword>
<comment type="cofactor">
    <cofactor evidence="1">
        <name>pyridoxal 5'-phosphate</name>
        <dbReference type="ChEBI" id="CHEBI:597326"/>
    </cofactor>
</comment>
<organism evidence="7 8">
    <name type="scientific">Azospirillum lipoferum</name>
    <dbReference type="NCBI Taxonomy" id="193"/>
    <lineage>
        <taxon>Bacteria</taxon>
        <taxon>Pseudomonadati</taxon>
        <taxon>Pseudomonadota</taxon>
        <taxon>Alphaproteobacteria</taxon>
        <taxon>Rhodospirillales</taxon>
        <taxon>Azospirillaceae</taxon>
        <taxon>Azospirillum</taxon>
    </lineage>
</organism>
<dbReference type="Gene3D" id="3.90.1150.10">
    <property type="entry name" value="Aspartate Aminotransferase, domain 1"/>
    <property type="match status" value="1"/>
</dbReference>
<dbReference type="PANTHER" id="PTHR42684">
    <property type="entry name" value="ADENOSYLMETHIONINE-8-AMINO-7-OXONONANOATE AMINOTRANSFERASE"/>
    <property type="match status" value="1"/>
</dbReference>
<dbReference type="CDD" id="cd00610">
    <property type="entry name" value="OAT_like"/>
    <property type="match status" value="1"/>
</dbReference>
<dbReference type="OrthoDB" id="9801834at2"/>
<keyword evidence="5 6" id="KW-0663">Pyridoxal phosphate</keyword>
<protein>
    <submittedName>
        <fullName evidence="7">Aminotransferase class III-fold pyridoxal phosphate-dependent enzyme</fullName>
    </submittedName>
</protein>
<dbReference type="SUPFAM" id="SSF53383">
    <property type="entry name" value="PLP-dependent transferases"/>
    <property type="match status" value="1"/>
</dbReference>
<dbReference type="InterPro" id="IPR015422">
    <property type="entry name" value="PyrdxlP-dep_Trfase_small"/>
</dbReference>
<keyword evidence="3 7" id="KW-0032">Aminotransferase</keyword>
<dbReference type="InterPro" id="IPR049704">
    <property type="entry name" value="Aminotrans_3_PPA_site"/>
</dbReference>
<dbReference type="Proteomes" id="UP000324927">
    <property type="component" value="Unassembled WGS sequence"/>
</dbReference>
<gene>
    <name evidence="7" type="ORF">FZ942_12425</name>
</gene>
<evidence type="ECO:0000256" key="6">
    <source>
        <dbReference type="RuleBase" id="RU003560"/>
    </source>
</evidence>
<dbReference type="GO" id="GO:0009448">
    <property type="term" value="P:gamma-aminobutyric acid metabolic process"/>
    <property type="evidence" value="ECO:0007669"/>
    <property type="project" value="TreeGrafter"/>
</dbReference>
<evidence type="ECO:0000256" key="2">
    <source>
        <dbReference type="ARBA" id="ARBA00008954"/>
    </source>
</evidence>
<proteinExistence type="inferred from homology"/>